<evidence type="ECO:0000313" key="4">
    <source>
        <dbReference type="Proteomes" id="UP000324705"/>
    </source>
</evidence>
<dbReference type="Proteomes" id="UP000324705">
    <property type="component" value="Chromosome 3A"/>
</dbReference>
<dbReference type="EMBL" id="LT934115">
    <property type="protein sequence ID" value="VAH56114.1"/>
    <property type="molecule type" value="Genomic_DNA"/>
</dbReference>
<dbReference type="InterPro" id="IPR008889">
    <property type="entry name" value="VQ"/>
</dbReference>
<dbReference type="OMA" id="MEATCCH"/>
<feature type="transmembrane region" description="Helical" evidence="1">
    <location>
        <begin position="35"/>
        <end position="58"/>
    </location>
</feature>
<name>A0A9R0R8M4_TRITD</name>
<keyword evidence="1" id="KW-0472">Membrane</keyword>
<keyword evidence="4" id="KW-1185">Reference proteome</keyword>
<dbReference type="Gramene" id="TRITD3Av1G010720.1">
    <property type="protein sequence ID" value="TRITD3Av1G010720.1"/>
    <property type="gene ID" value="TRITD3Av1G010720"/>
</dbReference>
<feature type="domain" description="VQ" evidence="2">
    <location>
        <begin position="116"/>
        <end position="143"/>
    </location>
</feature>
<dbReference type="PANTHER" id="PTHR33179">
    <property type="entry name" value="VQ MOTIF-CONTAINING PROTEIN"/>
    <property type="match status" value="1"/>
</dbReference>
<accession>A0A9R0R8M4</accession>
<evidence type="ECO:0000313" key="3">
    <source>
        <dbReference type="EMBL" id="VAH56114.1"/>
    </source>
</evidence>
<evidence type="ECO:0000259" key="2">
    <source>
        <dbReference type="Pfam" id="PF05678"/>
    </source>
</evidence>
<dbReference type="PANTHER" id="PTHR33179:SF4">
    <property type="entry name" value="VQ MOTIF-CONTAINING PROTEIN"/>
    <property type="match status" value="1"/>
</dbReference>
<proteinExistence type="predicted"/>
<organism evidence="3 4">
    <name type="scientific">Triticum turgidum subsp. durum</name>
    <name type="common">Durum wheat</name>
    <name type="synonym">Triticum durum</name>
    <dbReference type="NCBI Taxonomy" id="4567"/>
    <lineage>
        <taxon>Eukaryota</taxon>
        <taxon>Viridiplantae</taxon>
        <taxon>Streptophyta</taxon>
        <taxon>Embryophyta</taxon>
        <taxon>Tracheophyta</taxon>
        <taxon>Spermatophyta</taxon>
        <taxon>Magnoliopsida</taxon>
        <taxon>Liliopsida</taxon>
        <taxon>Poales</taxon>
        <taxon>Poaceae</taxon>
        <taxon>BOP clade</taxon>
        <taxon>Pooideae</taxon>
        <taxon>Triticodae</taxon>
        <taxon>Triticeae</taxon>
        <taxon>Triticinae</taxon>
        <taxon>Triticum</taxon>
    </lineage>
</organism>
<dbReference type="Pfam" id="PF05678">
    <property type="entry name" value="VQ"/>
    <property type="match status" value="1"/>
</dbReference>
<reference evidence="3 4" key="1">
    <citation type="submission" date="2017-09" db="EMBL/GenBank/DDBJ databases">
        <authorList>
            <consortium name="International Durum Wheat Genome Sequencing Consortium (IDWGSC)"/>
            <person name="Milanesi L."/>
        </authorList>
    </citation>
    <scope>NUCLEOTIDE SEQUENCE [LARGE SCALE GENOMIC DNA]</scope>
    <source>
        <strain evidence="4">cv. Svevo</strain>
    </source>
</reference>
<keyword evidence="1" id="KW-1133">Transmembrane helix</keyword>
<evidence type="ECO:0000256" key="1">
    <source>
        <dbReference type="SAM" id="Phobius"/>
    </source>
</evidence>
<keyword evidence="1" id="KW-0812">Transmembrane</keyword>
<dbReference type="AlphaFoldDB" id="A0A9R0R8M4"/>
<sequence>MNQENSPHNPLKYDHKLPEKKINTMALRMAFFQKVMSGCGALAFIWATVVLLGGFSTLIKQKDFWFVTIIVFMEATCCHRGARVQANNHKALQWLSIGVAAPETKPPKKRPRASRRPPTTVLTTDTSNFRAMVQEFTGFPAPPFAVGLSPFVRPRLLGGASAYGSPFLVRPCPLKYPQQNPALLSSIGTCTTTGGGANSLMHALTLLARSNAMPSTPADVTTARGSGSADQYGGHHGHGMGDFNFNPFDDFETETSASAEGDKAANGDHAGFFSSLGGAGDKYDQH</sequence>
<protein>
    <recommendedName>
        <fullName evidence="2">VQ domain-containing protein</fullName>
    </recommendedName>
</protein>
<gene>
    <name evidence="3" type="ORF">TRITD_3Av1G010720</name>
</gene>
<dbReference type="InterPro" id="IPR039609">
    <property type="entry name" value="VQ_15/22"/>
</dbReference>